<evidence type="ECO:0000313" key="1">
    <source>
        <dbReference type="EMBL" id="KAJ7376167.1"/>
    </source>
</evidence>
<dbReference type="AlphaFoldDB" id="A0A9X0CU62"/>
<sequence>CGSVIIDFVMNFNQSVDVSEVLTVLKDAAQQNKFGEYKVDSNSIKQISPSSTVTPSTQ</sequence>
<feature type="non-terminal residue" evidence="1">
    <location>
        <position position="1"/>
    </location>
</feature>
<proteinExistence type="predicted"/>
<feature type="non-terminal residue" evidence="1">
    <location>
        <position position="58"/>
    </location>
</feature>
<keyword evidence="2" id="KW-1185">Reference proteome</keyword>
<evidence type="ECO:0000313" key="2">
    <source>
        <dbReference type="Proteomes" id="UP001163046"/>
    </source>
</evidence>
<accession>A0A9X0CU62</accession>
<gene>
    <name evidence="1" type="ORF">OS493_036548</name>
</gene>
<dbReference type="OrthoDB" id="10533585at2759"/>
<comment type="caution">
    <text evidence="1">The sequence shown here is derived from an EMBL/GenBank/DDBJ whole genome shotgun (WGS) entry which is preliminary data.</text>
</comment>
<protein>
    <submittedName>
        <fullName evidence="1">Uncharacterized protein</fullName>
    </submittedName>
</protein>
<dbReference type="EMBL" id="MU826411">
    <property type="protein sequence ID" value="KAJ7376167.1"/>
    <property type="molecule type" value="Genomic_DNA"/>
</dbReference>
<reference evidence="1" key="1">
    <citation type="submission" date="2023-01" db="EMBL/GenBank/DDBJ databases">
        <title>Genome assembly of the deep-sea coral Lophelia pertusa.</title>
        <authorList>
            <person name="Herrera S."/>
            <person name="Cordes E."/>
        </authorList>
    </citation>
    <scope>NUCLEOTIDE SEQUENCE</scope>
    <source>
        <strain evidence="1">USNM1676648</strain>
        <tissue evidence="1">Polyp</tissue>
    </source>
</reference>
<name>A0A9X0CU62_9CNID</name>
<dbReference type="Proteomes" id="UP001163046">
    <property type="component" value="Unassembled WGS sequence"/>
</dbReference>
<organism evidence="1 2">
    <name type="scientific">Desmophyllum pertusum</name>
    <dbReference type="NCBI Taxonomy" id="174260"/>
    <lineage>
        <taxon>Eukaryota</taxon>
        <taxon>Metazoa</taxon>
        <taxon>Cnidaria</taxon>
        <taxon>Anthozoa</taxon>
        <taxon>Hexacorallia</taxon>
        <taxon>Scleractinia</taxon>
        <taxon>Caryophylliina</taxon>
        <taxon>Caryophylliidae</taxon>
        <taxon>Desmophyllum</taxon>
    </lineage>
</organism>